<feature type="transmembrane region" description="Helical" evidence="1">
    <location>
        <begin position="301"/>
        <end position="321"/>
    </location>
</feature>
<feature type="transmembrane region" description="Helical" evidence="1">
    <location>
        <begin position="342"/>
        <end position="366"/>
    </location>
</feature>
<reference evidence="2 3" key="1">
    <citation type="submission" date="2023-10" db="EMBL/GenBank/DDBJ databases">
        <title>Holzapfeliella saturejae sp. nov. isolated from Satureja montana flowers.</title>
        <authorList>
            <person name="Alcantara C."/>
            <person name="Zuniga M."/>
            <person name="Landete J.M."/>
            <person name="Monedero V."/>
        </authorList>
    </citation>
    <scope>NUCLEOTIDE SEQUENCE [LARGE SCALE GENOMIC DNA]</scope>
    <source>
        <strain evidence="2 3">He02</strain>
    </source>
</reference>
<dbReference type="EMBL" id="JAWMWG010000001">
    <property type="protein sequence ID" value="MEJ6347663.1"/>
    <property type="molecule type" value="Genomic_DNA"/>
</dbReference>
<keyword evidence="1" id="KW-0812">Transmembrane</keyword>
<dbReference type="Pfam" id="PF06772">
    <property type="entry name" value="LtrA"/>
    <property type="match status" value="1"/>
</dbReference>
<feature type="transmembrane region" description="Helical" evidence="1">
    <location>
        <begin position="77"/>
        <end position="100"/>
    </location>
</feature>
<dbReference type="PANTHER" id="PTHR36840:SF1">
    <property type="entry name" value="BLL5714 PROTEIN"/>
    <property type="match status" value="1"/>
</dbReference>
<evidence type="ECO:0000256" key="1">
    <source>
        <dbReference type="SAM" id="Phobius"/>
    </source>
</evidence>
<feature type="transmembrane region" description="Helical" evidence="1">
    <location>
        <begin position="236"/>
        <end position="254"/>
    </location>
</feature>
<feature type="transmembrane region" description="Helical" evidence="1">
    <location>
        <begin position="275"/>
        <end position="295"/>
    </location>
</feature>
<keyword evidence="1" id="KW-0472">Membrane</keyword>
<sequence length="378" mass="43381">MENLFKRPRKISEDIDDRSVTWLELFYDLIFTVVLLDLTEGLVHHFTIVNFVNTTVLFFLFLWSWNETSVYFDDHGNLGFINTVIMNTQIILTGVATLFIPEAVEGDFSHILIAFMAIEFLMIIIWLTVSYFDAVHRPVAWSCVALYVSVLVVLIGGYFLALDFAKWVVIIGLLMNYFGLLLVSPVMKKEYEAHQMDYAIKDSLIERYGLIMMITLGEVIAGFYTSLKYPIYTEKIVSFVLSVILIASAAGIFYRILGDIEVNVQSAFKMLGMRLLFLLDIYLIMTSGIALHLILEGHDSIGVRLLFVLTLFASMTLIWVIRAIAMLPKNRYQAYRYLAIEIIAYLILVMMPKLILLLGVDILLAFHLMHYIKTREDI</sequence>
<evidence type="ECO:0000313" key="3">
    <source>
        <dbReference type="Proteomes" id="UP001377804"/>
    </source>
</evidence>
<protein>
    <submittedName>
        <fullName evidence="2">Low temperature requirement protein A</fullName>
    </submittedName>
</protein>
<keyword evidence="1" id="KW-1133">Transmembrane helix</keyword>
<dbReference type="PANTHER" id="PTHR36840">
    <property type="entry name" value="BLL5714 PROTEIN"/>
    <property type="match status" value="1"/>
</dbReference>
<feature type="transmembrane region" description="Helical" evidence="1">
    <location>
        <begin position="167"/>
        <end position="187"/>
    </location>
</feature>
<comment type="caution">
    <text evidence="2">The sequence shown here is derived from an EMBL/GenBank/DDBJ whole genome shotgun (WGS) entry which is preliminary data.</text>
</comment>
<name>A0ABU8SE43_9LACO</name>
<accession>A0ABU8SE43</accession>
<gene>
    <name evidence="2" type="ORF">R4Y45_00100</name>
</gene>
<keyword evidence="3" id="KW-1185">Reference proteome</keyword>
<organism evidence="2 3">
    <name type="scientific">Holzapfeliella saturejae</name>
    <dbReference type="NCBI Taxonomy" id="3082953"/>
    <lineage>
        <taxon>Bacteria</taxon>
        <taxon>Bacillati</taxon>
        <taxon>Bacillota</taxon>
        <taxon>Bacilli</taxon>
        <taxon>Lactobacillales</taxon>
        <taxon>Lactobacillaceae</taxon>
        <taxon>Holzapfeliella</taxon>
    </lineage>
</organism>
<feature type="transmembrane region" description="Helical" evidence="1">
    <location>
        <begin position="20"/>
        <end position="36"/>
    </location>
</feature>
<feature type="transmembrane region" description="Helical" evidence="1">
    <location>
        <begin position="139"/>
        <end position="161"/>
    </location>
</feature>
<dbReference type="Proteomes" id="UP001377804">
    <property type="component" value="Unassembled WGS sequence"/>
</dbReference>
<proteinExistence type="predicted"/>
<feature type="transmembrane region" description="Helical" evidence="1">
    <location>
        <begin position="42"/>
        <end position="65"/>
    </location>
</feature>
<feature type="transmembrane region" description="Helical" evidence="1">
    <location>
        <begin position="208"/>
        <end position="224"/>
    </location>
</feature>
<evidence type="ECO:0000313" key="2">
    <source>
        <dbReference type="EMBL" id="MEJ6347663.1"/>
    </source>
</evidence>
<dbReference type="RefSeq" id="WP_339968023.1">
    <property type="nucleotide sequence ID" value="NZ_JAWMWG010000001.1"/>
</dbReference>
<dbReference type="InterPro" id="IPR010640">
    <property type="entry name" value="Low_temperature_requirement_A"/>
</dbReference>
<feature type="transmembrane region" description="Helical" evidence="1">
    <location>
        <begin position="112"/>
        <end position="132"/>
    </location>
</feature>